<dbReference type="InParanoid" id="A0A151ZD48"/>
<gene>
    <name evidence="1" type="ORF">DLAC_07212</name>
</gene>
<evidence type="ECO:0000313" key="1">
    <source>
        <dbReference type="EMBL" id="KYQ91876.1"/>
    </source>
</evidence>
<accession>A0A151ZD48</accession>
<dbReference type="Proteomes" id="UP000076078">
    <property type="component" value="Unassembled WGS sequence"/>
</dbReference>
<dbReference type="AlphaFoldDB" id="A0A151ZD48"/>
<evidence type="ECO:0000313" key="2">
    <source>
        <dbReference type="Proteomes" id="UP000076078"/>
    </source>
</evidence>
<sequence length="585" mass="68962">MNNDVKFQESFNNKIIRNEILRNINSIQDQFRLMLTSTNNKQLITRSLDILDFTLDFSHPESKLLIPILKYINRFHKLTLYHPTDESLNLIESVDILEIHRSKIQHSNTINHLSNIIKNRLIIDKMHSKGIICNTKPLMKFNNSPQWSYVTSDDGFNIETHNITSITNRITLIKYKASKCIDKFIRTKIFSNLKEINLRWQEKLILDDEMLKHLAQGSECGIEILKLSRWMENITDEGLIHFKDTVKVLWLREMSRYRVTGKSISEFTQLEELKIRRCSRIQTENIEILCRGGKLKSLSLDSFEECQSYDSFSNLQYFRVNVQASNKIEHLPPSGKQFITHLYIKKFEIEEKYFSDFSNLQVFDINPNCRCRSTSKFITNIFSNRNPNIGPLEHLTIYDTNIDDETLQYLIGTRSIKIFINHNITSKGISFLDGIERIELRTCSKIDDNAMKYLWNAKAVSIINCPLITSEGYKQLQHVKHLTISNYKFPHNSFQYLSNIETLEVIKFEKYYDLDYRAKHYKNTPKYQDDSQAVSQEIIQQYLSKIKIIKISEDPDFLTDDSIRYLISQGVRIDNHKTKEYIFYK</sequence>
<reference evidence="1 2" key="1">
    <citation type="submission" date="2015-12" db="EMBL/GenBank/DDBJ databases">
        <title>Dictyostelia acquired genes for synthesis and detection of signals that induce cell-type specialization by lateral gene transfer from prokaryotes.</title>
        <authorList>
            <person name="Gloeckner G."/>
            <person name="Schaap P."/>
        </authorList>
    </citation>
    <scope>NUCLEOTIDE SEQUENCE [LARGE SCALE GENOMIC DNA]</scope>
    <source>
        <strain evidence="1 2">TK</strain>
    </source>
</reference>
<dbReference type="PANTHER" id="PTHR13318">
    <property type="entry name" value="PARTNER OF PAIRED, ISOFORM B-RELATED"/>
    <property type="match status" value="1"/>
</dbReference>
<protein>
    <submittedName>
        <fullName evidence="1">Uncharacterized protein</fullName>
    </submittedName>
</protein>
<dbReference type="GO" id="GO:0019005">
    <property type="term" value="C:SCF ubiquitin ligase complex"/>
    <property type="evidence" value="ECO:0007669"/>
    <property type="project" value="TreeGrafter"/>
</dbReference>
<keyword evidence="2" id="KW-1185">Reference proteome</keyword>
<dbReference type="EMBL" id="LODT01000033">
    <property type="protein sequence ID" value="KYQ91876.1"/>
    <property type="molecule type" value="Genomic_DNA"/>
</dbReference>
<dbReference type="SUPFAM" id="SSF52058">
    <property type="entry name" value="L domain-like"/>
    <property type="match status" value="1"/>
</dbReference>
<dbReference type="GO" id="GO:0031146">
    <property type="term" value="P:SCF-dependent proteasomal ubiquitin-dependent protein catabolic process"/>
    <property type="evidence" value="ECO:0007669"/>
    <property type="project" value="TreeGrafter"/>
</dbReference>
<proteinExistence type="predicted"/>
<dbReference type="Gene3D" id="3.80.10.10">
    <property type="entry name" value="Ribonuclease Inhibitor"/>
    <property type="match status" value="2"/>
</dbReference>
<comment type="caution">
    <text evidence="1">The sequence shown here is derived from an EMBL/GenBank/DDBJ whole genome shotgun (WGS) entry which is preliminary data.</text>
</comment>
<name>A0A151ZD48_TIELA</name>
<dbReference type="InterPro" id="IPR032675">
    <property type="entry name" value="LRR_dom_sf"/>
</dbReference>
<organism evidence="1 2">
    <name type="scientific">Tieghemostelium lacteum</name>
    <name type="common">Slime mold</name>
    <name type="synonym">Dictyostelium lacteum</name>
    <dbReference type="NCBI Taxonomy" id="361077"/>
    <lineage>
        <taxon>Eukaryota</taxon>
        <taxon>Amoebozoa</taxon>
        <taxon>Evosea</taxon>
        <taxon>Eumycetozoa</taxon>
        <taxon>Dictyostelia</taxon>
        <taxon>Dictyosteliales</taxon>
        <taxon>Raperosteliaceae</taxon>
        <taxon>Tieghemostelium</taxon>
    </lineage>
</organism>